<dbReference type="WBParaSite" id="jg12823">
    <property type="protein sequence ID" value="jg12823"/>
    <property type="gene ID" value="jg12823"/>
</dbReference>
<accession>A0A915CW80</accession>
<evidence type="ECO:0000313" key="1">
    <source>
        <dbReference type="Proteomes" id="UP000887574"/>
    </source>
</evidence>
<dbReference type="Gene3D" id="3.80.10.10">
    <property type="entry name" value="Ribonuclease Inhibitor"/>
    <property type="match status" value="1"/>
</dbReference>
<sequence length="122" mass="14102">MCYAMNIRWFKILYHIPVNQLQHFESLTTLSIAIYNDRGTSITHLFKTCKYLQKVHLKSSPFPEAFEHLPLTLKSLTLASCYMIKDTDLAAIGVRCRELHSLELRDVGENVDFNSLLSKLNQ</sequence>
<dbReference type="SUPFAM" id="SSF52047">
    <property type="entry name" value="RNI-like"/>
    <property type="match status" value="1"/>
</dbReference>
<proteinExistence type="predicted"/>
<protein>
    <submittedName>
        <fullName evidence="2">Leucine-rich repeat domain, L domain-containing protein</fullName>
    </submittedName>
</protein>
<dbReference type="Proteomes" id="UP000887574">
    <property type="component" value="Unplaced"/>
</dbReference>
<reference evidence="2" key="1">
    <citation type="submission" date="2022-11" db="UniProtKB">
        <authorList>
            <consortium name="WormBaseParasite"/>
        </authorList>
    </citation>
    <scope>IDENTIFICATION</scope>
</reference>
<dbReference type="AlphaFoldDB" id="A0A915CW80"/>
<name>A0A915CW80_9BILA</name>
<dbReference type="InterPro" id="IPR032675">
    <property type="entry name" value="LRR_dom_sf"/>
</dbReference>
<evidence type="ECO:0000313" key="2">
    <source>
        <dbReference type="WBParaSite" id="jg12823"/>
    </source>
</evidence>
<keyword evidence="1" id="KW-1185">Reference proteome</keyword>
<organism evidence="1 2">
    <name type="scientific">Ditylenchus dipsaci</name>
    <dbReference type="NCBI Taxonomy" id="166011"/>
    <lineage>
        <taxon>Eukaryota</taxon>
        <taxon>Metazoa</taxon>
        <taxon>Ecdysozoa</taxon>
        <taxon>Nematoda</taxon>
        <taxon>Chromadorea</taxon>
        <taxon>Rhabditida</taxon>
        <taxon>Tylenchina</taxon>
        <taxon>Tylenchomorpha</taxon>
        <taxon>Sphaerularioidea</taxon>
        <taxon>Anguinidae</taxon>
        <taxon>Anguininae</taxon>
        <taxon>Ditylenchus</taxon>
    </lineage>
</organism>